<evidence type="ECO:0000313" key="4">
    <source>
        <dbReference type="Proteomes" id="UP001202117"/>
    </source>
</evidence>
<reference evidence="3 4" key="1">
    <citation type="submission" date="2022-02" db="EMBL/GenBank/DDBJ databases">
        <title>Halomonas fukangensis sp. nov., a halophilic bacterium isolated from a bulk soil of Kalidium foliatum at Fukang.</title>
        <authorList>
            <person name="Huang Y."/>
        </authorList>
    </citation>
    <scope>NUCLEOTIDE SEQUENCE [LARGE SCALE GENOMIC DNA]</scope>
    <source>
        <strain evidence="3 4">EGI 63088</strain>
    </source>
</reference>
<keyword evidence="4" id="KW-1185">Reference proteome</keyword>
<organism evidence="3 4">
    <name type="scientific">Halomonas flagellata</name>
    <dbReference type="NCBI Taxonomy" id="2920385"/>
    <lineage>
        <taxon>Bacteria</taxon>
        <taxon>Pseudomonadati</taxon>
        <taxon>Pseudomonadota</taxon>
        <taxon>Gammaproteobacteria</taxon>
        <taxon>Oceanospirillales</taxon>
        <taxon>Halomonadaceae</taxon>
        <taxon>Halomonas</taxon>
    </lineage>
</organism>
<feature type="transmembrane region" description="Helical" evidence="2">
    <location>
        <begin position="76"/>
        <end position="93"/>
    </location>
</feature>
<accession>A0ABS9RZT8</accession>
<dbReference type="RefSeq" id="WP_240569897.1">
    <property type="nucleotide sequence ID" value="NZ_JAKVPY010000036.1"/>
</dbReference>
<dbReference type="Proteomes" id="UP001202117">
    <property type="component" value="Unassembled WGS sequence"/>
</dbReference>
<keyword evidence="2" id="KW-1133">Transmembrane helix</keyword>
<feature type="region of interest" description="Disordered" evidence="1">
    <location>
        <begin position="148"/>
        <end position="167"/>
    </location>
</feature>
<keyword evidence="2" id="KW-0812">Transmembrane</keyword>
<keyword evidence="2" id="KW-0472">Membrane</keyword>
<gene>
    <name evidence="3" type="ORF">MKP05_19760</name>
</gene>
<dbReference type="EMBL" id="JAKVPY010000036">
    <property type="protein sequence ID" value="MCH4565339.1"/>
    <property type="molecule type" value="Genomic_DNA"/>
</dbReference>
<feature type="transmembrane region" description="Helical" evidence="2">
    <location>
        <begin position="52"/>
        <end position="69"/>
    </location>
</feature>
<evidence type="ECO:0000256" key="2">
    <source>
        <dbReference type="SAM" id="Phobius"/>
    </source>
</evidence>
<evidence type="ECO:0000256" key="1">
    <source>
        <dbReference type="SAM" id="MobiDB-lite"/>
    </source>
</evidence>
<comment type="caution">
    <text evidence="3">The sequence shown here is derived from an EMBL/GenBank/DDBJ whole genome shotgun (WGS) entry which is preliminary data.</text>
</comment>
<feature type="compositionally biased region" description="Polar residues" evidence="1">
    <location>
        <begin position="151"/>
        <end position="160"/>
    </location>
</feature>
<proteinExistence type="predicted"/>
<evidence type="ECO:0000313" key="3">
    <source>
        <dbReference type="EMBL" id="MCH4565339.1"/>
    </source>
</evidence>
<protein>
    <submittedName>
        <fullName evidence="3">Uncharacterized protein</fullName>
    </submittedName>
</protein>
<sequence length="167" mass="18512">MSAGNIQQPTTKPSPTEWLLYASLVLGIAHHVDHLLRFDHSGWLFRPDVTPFTWSLLVYPVLLFALWAAHRPRLRAIAIGLLFVFPTVAHVIIETPVDQYITWTQRPDVNVLGAASPVMGSMAVFITLALSLCTDLAFASALRDNQRRRTPSNIGTPSTDSETKHTA</sequence>
<feature type="transmembrane region" description="Helical" evidence="2">
    <location>
        <begin position="113"/>
        <end position="139"/>
    </location>
</feature>
<name>A0ABS9RZT8_9GAMM</name>